<organism evidence="1 2">
    <name type="scientific">Bradyrhizobium japonicum</name>
    <dbReference type="NCBI Taxonomy" id="375"/>
    <lineage>
        <taxon>Bacteria</taxon>
        <taxon>Pseudomonadati</taxon>
        <taxon>Pseudomonadota</taxon>
        <taxon>Alphaproteobacteria</taxon>
        <taxon>Hyphomicrobiales</taxon>
        <taxon>Nitrobacteraceae</taxon>
        <taxon>Bradyrhizobium</taxon>
    </lineage>
</organism>
<dbReference type="Proteomes" id="UP000181962">
    <property type="component" value="Chromosome"/>
</dbReference>
<protein>
    <submittedName>
        <fullName evidence="1">Uncharacterized protein</fullName>
    </submittedName>
</protein>
<dbReference type="AlphaFoldDB" id="A0A1L3F121"/>
<dbReference type="EMBL" id="CP017637">
    <property type="protein sequence ID" value="APG06984.1"/>
    <property type="molecule type" value="Genomic_DNA"/>
</dbReference>
<name>A0A1L3F121_BRAJP</name>
<reference evidence="1 2" key="1">
    <citation type="submission" date="2016-11" db="EMBL/GenBank/DDBJ databases">
        <title>Complete Genome Sequence of Bradyrhizobium sp. strain J5, an isolated from soybean nodule in Hokkaido.</title>
        <authorList>
            <person name="Kanehara K."/>
        </authorList>
    </citation>
    <scope>NUCLEOTIDE SEQUENCE [LARGE SCALE GENOMIC DNA]</scope>
    <source>
        <strain evidence="1 2">J5</strain>
    </source>
</reference>
<proteinExistence type="predicted"/>
<evidence type="ECO:0000313" key="2">
    <source>
        <dbReference type="Proteomes" id="UP000181962"/>
    </source>
</evidence>
<sequence>MLGLTNGSGPGSHDVDGGVPIMEVRHSACHLRQRLRQEQVPAGTALGLVRFRWSRWELTHGSRQKDDTFAQNLERAKVELKRTFGRE</sequence>
<evidence type="ECO:0000313" key="1">
    <source>
        <dbReference type="EMBL" id="APG06984.1"/>
    </source>
</evidence>
<gene>
    <name evidence="1" type="ORF">BKD09_01465</name>
</gene>
<accession>A0A1L3F121</accession>